<comment type="subcellular location">
    <subcellularLocation>
        <location evidence="1 7">Cell membrane</location>
        <topology evidence="1 7">Multi-pass membrane protein</topology>
    </subcellularLocation>
</comment>
<dbReference type="SUPFAM" id="SSF161098">
    <property type="entry name" value="MetI-like"/>
    <property type="match status" value="1"/>
</dbReference>
<keyword evidence="4 7" id="KW-0812">Transmembrane</keyword>
<dbReference type="Pfam" id="PF00528">
    <property type="entry name" value="BPD_transp_1"/>
    <property type="match status" value="1"/>
</dbReference>
<proteinExistence type="inferred from homology"/>
<evidence type="ECO:0000256" key="7">
    <source>
        <dbReference type="RuleBase" id="RU363032"/>
    </source>
</evidence>
<evidence type="ECO:0000313" key="10">
    <source>
        <dbReference type="EMBL" id="MST74916.1"/>
    </source>
</evidence>
<accession>A0A6L5YSK4</accession>
<evidence type="ECO:0000313" key="11">
    <source>
        <dbReference type="Proteomes" id="UP000474024"/>
    </source>
</evidence>
<dbReference type="InterPro" id="IPR035906">
    <property type="entry name" value="MetI-like_sf"/>
</dbReference>
<dbReference type="PANTHER" id="PTHR30193">
    <property type="entry name" value="ABC TRANSPORTER PERMEASE PROTEIN"/>
    <property type="match status" value="1"/>
</dbReference>
<feature type="transmembrane region" description="Helical" evidence="7">
    <location>
        <begin position="130"/>
        <end position="149"/>
    </location>
</feature>
<gene>
    <name evidence="10" type="ORF">FYJ75_07715</name>
</gene>
<dbReference type="RefSeq" id="WP_154429881.1">
    <property type="nucleotide sequence ID" value="NZ_VUNI01000011.1"/>
</dbReference>
<dbReference type="PROSITE" id="PS50928">
    <property type="entry name" value="ABC_TM1"/>
    <property type="match status" value="1"/>
</dbReference>
<evidence type="ECO:0000256" key="5">
    <source>
        <dbReference type="ARBA" id="ARBA00022989"/>
    </source>
</evidence>
<feature type="domain" description="ABC transmembrane type-1" evidence="9">
    <location>
        <begin position="91"/>
        <end position="303"/>
    </location>
</feature>
<dbReference type="CDD" id="cd06261">
    <property type="entry name" value="TM_PBP2"/>
    <property type="match status" value="1"/>
</dbReference>
<evidence type="ECO:0000256" key="4">
    <source>
        <dbReference type="ARBA" id="ARBA00022692"/>
    </source>
</evidence>
<dbReference type="EMBL" id="VUNI01000011">
    <property type="protein sequence ID" value="MST74916.1"/>
    <property type="molecule type" value="Genomic_DNA"/>
</dbReference>
<keyword evidence="3" id="KW-1003">Cell membrane</keyword>
<feature type="transmembrane region" description="Helical" evidence="7">
    <location>
        <begin position="29"/>
        <end position="51"/>
    </location>
</feature>
<reference evidence="10 11" key="1">
    <citation type="submission" date="2019-08" db="EMBL/GenBank/DDBJ databases">
        <title>In-depth cultivation of the pig gut microbiome towards novel bacterial diversity and tailored functional studies.</title>
        <authorList>
            <person name="Wylensek D."/>
            <person name="Hitch T.C.A."/>
            <person name="Clavel T."/>
        </authorList>
    </citation>
    <scope>NUCLEOTIDE SEQUENCE [LARGE SCALE GENOMIC DNA]</scope>
    <source>
        <strain evidence="10 11">MUC/MUC-530-WT-4D</strain>
    </source>
</reference>
<feature type="transmembrane region" description="Helical" evidence="7">
    <location>
        <begin position="282"/>
        <end position="302"/>
    </location>
</feature>
<feature type="transmembrane region" description="Helical" evidence="7">
    <location>
        <begin position="96"/>
        <end position="118"/>
    </location>
</feature>
<dbReference type="InterPro" id="IPR000515">
    <property type="entry name" value="MetI-like"/>
</dbReference>
<dbReference type="GO" id="GO:0055085">
    <property type="term" value="P:transmembrane transport"/>
    <property type="evidence" value="ECO:0007669"/>
    <property type="project" value="InterPro"/>
</dbReference>
<evidence type="ECO:0000256" key="2">
    <source>
        <dbReference type="ARBA" id="ARBA00022448"/>
    </source>
</evidence>
<evidence type="ECO:0000259" key="9">
    <source>
        <dbReference type="PROSITE" id="PS50928"/>
    </source>
</evidence>
<keyword evidence="5 7" id="KW-1133">Transmembrane helix</keyword>
<dbReference type="GO" id="GO:0005886">
    <property type="term" value="C:plasma membrane"/>
    <property type="evidence" value="ECO:0007669"/>
    <property type="project" value="UniProtKB-SubCell"/>
</dbReference>
<dbReference type="PANTHER" id="PTHR30193:SF37">
    <property type="entry name" value="INNER MEMBRANE ABC TRANSPORTER PERMEASE PROTEIN YCJO"/>
    <property type="match status" value="1"/>
</dbReference>
<keyword evidence="6 7" id="KW-0472">Membrane</keyword>
<sequence>MAATAAKTKKEKKPFNLVKWAKSRQGQQLIIGVAFMIIPLLLLFTFTYLPFGEMIKFSFYKMKYSTPVDKRVFVGLKNYIDVFRRDDCFSALKLSLYYVVGALIQLVIALYLATILSFKVKGGNFFKGLMFFPFLINGIAVGFIFKFFYTRGYVFDTVLQWCGFNIDNLPYWLKDQSVNNWSLVATSVWRYFGQNMVLFIGAIMSVDADLYEAAELDGANKWEQFKHIILPSIKTIVTLNVILSITGSLSAFEQPYVITSGANGTGTYFVIMNEIAHTSQKVGLASAMAVVLLLIIFACTILQKLFFKYIFRDAESMDESYAAKRARMKAEKARMKEEKRRIKAQKKGAAV</sequence>
<comment type="caution">
    <text evidence="10">The sequence shown here is derived from an EMBL/GenBank/DDBJ whole genome shotgun (WGS) entry which is preliminary data.</text>
</comment>
<evidence type="ECO:0000256" key="3">
    <source>
        <dbReference type="ARBA" id="ARBA00022475"/>
    </source>
</evidence>
<dbReference type="AlphaFoldDB" id="A0A6L5YSK4"/>
<evidence type="ECO:0000256" key="6">
    <source>
        <dbReference type="ARBA" id="ARBA00023136"/>
    </source>
</evidence>
<keyword evidence="2 7" id="KW-0813">Transport</keyword>
<feature type="coiled-coil region" evidence="8">
    <location>
        <begin position="321"/>
        <end position="348"/>
    </location>
</feature>
<protein>
    <submittedName>
        <fullName evidence="10">Sugar ABC transporter permease</fullName>
    </submittedName>
</protein>
<comment type="similarity">
    <text evidence="7">Belongs to the binding-protein-dependent transport system permease family.</text>
</comment>
<dbReference type="Gene3D" id="1.10.3720.10">
    <property type="entry name" value="MetI-like"/>
    <property type="match status" value="1"/>
</dbReference>
<name>A0A6L5YSK4_9FIRM</name>
<keyword evidence="8" id="KW-0175">Coiled coil</keyword>
<organism evidence="10 11">
    <name type="scientific">Roseburia porci</name>
    <dbReference type="NCBI Taxonomy" id="2605790"/>
    <lineage>
        <taxon>Bacteria</taxon>
        <taxon>Bacillati</taxon>
        <taxon>Bacillota</taxon>
        <taxon>Clostridia</taxon>
        <taxon>Lachnospirales</taxon>
        <taxon>Lachnospiraceae</taxon>
        <taxon>Roseburia</taxon>
    </lineage>
</organism>
<evidence type="ECO:0000256" key="1">
    <source>
        <dbReference type="ARBA" id="ARBA00004651"/>
    </source>
</evidence>
<dbReference type="InterPro" id="IPR051393">
    <property type="entry name" value="ABC_transporter_permease"/>
</dbReference>
<keyword evidence="11" id="KW-1185">Reference proteome</keyword>
<dbReference type="Proteomes" id="UP000474024">
    <property type="component" value="Unassembled WGS sequence"/>
</dbReference>
<evidence type="ECO:0000256" key="8">
    <source>
        <dbReference type="SAM" id="Coils"/>
    </source>
</evidence>